<organism evidence="2 3">
    <name type="scientific">Tetrapyrgos nigripes</name>
    <dbReference type="NCBI Taxonomy" id="182062"/>
    <lineage>
        <taxon>Eukaryota</taxon>
        <taxon>Fungi</taxon>
        <taxon>Dikarya</taxon>
        <taxon>Basidiomycota</taxon>
        <taxon>Agaricomycotina</taxon>
        <taxon>Agaricomycetes</taxon>
        <taxon>Agaricomycetidae</taxon>
        <taxon>Agaricales</taxon>
        <taxon>Marasmiineae</taxon>
        <taxon>Marasmiaceae</taxon>
        <taxon>Tetrapyrgos</taxon>
    </lineage>
</organism>
<feature type="signal peptide" evidence="1">
    <location>
        <begin position="1"/>
        <end position="28"/>
    </location>
</feature>
<dbReference type="EMBL" id="JAACJM010000027">
    <property type="protein sequence ID" value="KAF5365476.1"/>
    <property type="molecule type" value="Genomic_DNA"/>
</dbReference>
<keyword evidence="3" id="KW-1185">Reference proteome</keyword>
<dbReference type="AlphaFoldDB" id="A0A8H5GI44"/>
<keyword evidence="1" id="KW-0732">Signal</keyword>
<reference evidence="2 3" key="1">
    <citation type="journal article" date="2020" name="ISME J.">
        <title>Uncovering the hidden diversity of litter-decomposition mechanisms in mushroom-forming fungi.</title>
        <authorList>
            <person name="Floudas D."/>
            <person name="Bentzer J."/>
            <person name="Ahren D."/>
            <person name="Johansson T."/>
            <person name="Persson P."/>
            <person name="Tunlid A."/>
        </authorList>
    </citation>
    <scope>NUCLEOTIDE SEQUENCE [LARGE SCALE GENOMIC DNA]</scope>
    <source>
        <strain evidence="2 3">CBS 291.85</strain>
    </source>
</reference>
<dbReference type="InterPro" id="IPR021109">
    <property type="entry name" value="Peptidase_aspartic_dom_sf"/>
</dbReference>
<proteinExistence type="predicted"/>
<protein>
    <submittedName>
        <fullName evidence="2">Uncharacterized protein</fullName>
    </submittedName>
</protein>
<name>A0A8H5GI44_9AGAR</name>
<accession>A0A8H5GI44</accession>
<evidence type="ECO:0000256" key="1">
    <source>
        <dbReference type="SAM" id="SignalP"/>
    </source>
</evidence>
<dbReference type="Gene3D" id="2.40.70.10">
    <property type="entry name" value="Acid Proteases"/>
    <property type="match status" value="1"/>
</dbReference>
<feature type="chain" id="PRO_5034034043" evidence="1">
    <location>
        <begin position="29"/>
        <end position="222"/>
    </location>
</feature>
<evidence type="ECO:0000313" key="2">
    <source>
        <dbReference type="EMBL" id="KAF5365476.1"/>
    </source>
</evidence>
<dbReference type="Proteomes" id="UP000559256">
    <property type="component" value="Unassembled WGS sequence"/>
</dbReference>
<evidence type="ECO:0000313" key="3">
    <source>
        <dbReference type="Proteomes" id="UP000559256"/>
    </source>
</evidence>
<sequence>MRTRSSSPFLSPLLLALLFIFLHPGFYSGVFNHSENDGDVSEAVARRPGSLCPIFAFCDFYKGHNFATRDLSYSLKISPSYNPLSSSCNTASTARIAPPRSFPNGSFVIRVWRIFTASTSRLPSLQRYTREALNGNSEGYYAFPCSQTVNSAMGYGDGGKAWSIDPDDVKAFEIGNTGMCVGGAFFALDLGGGGGGGVPSWIVGDSFLALVLFFGFLCIQDA</sequence>
<gene>
    <name evidence="2" type="ORF">D9758_010805</name>
</gene>
<comment type="caution">
    <text evidence="2">The sequence shown here is derived from an EMBL/GenBank/DDBJ whole genome shotgun (WGS) entry which is preliminary data.</text>
</comment>